<comment type="subcellular location">
    <subcellularLocation>
        <location evidence="1">Cell outer membrane</location>
    </subcellularLocation>
</comment>
<evidence type="ECO:0000313" key="7">
    <source>
        <dbReference type="Proteomes" id="UP000284120"/>
    </source>
</evidence>
<dbReference type="PANTHER" id="PTHR30329:SF21">
    <property type="entry name" value="LIPOPROTEIN YIAD-RELATED"/>
    <property type="match status" value="1"/>
</dbReference>
<dbReference type="SUPFAM" id="SSF103088">
    <property type="entry name" value="OmpA-like"/>
    <property type="match status" value="1"/>
</dbReference>
<evidence type="ECO:0000256" key="1">
    <source>
        <dbReference type="ARBA" id="ARBA00004442"/>
    </source>
</evidence>
<dbReference type="Pfam" id="PF13620">
    <property type="entry name" value="CarboxypepD_reg"/>
    <property type="match status" value="1"/>
</dbReference>
<dbReference type="PROSITE" id="PS51123">
    <property type="entry name" value="OMPA_2"/>
    <property type="match status" value="1"/>
</dbReference>
<keyword evidence="6" id="KW-0282">Flagellum</keyword>
<dbReference type="InterPro" id="IPR011990">
    <property type="entry name" value="TPR-like_helical_dom_sf"/>
</dbReference>
<dbReference type="Gene3D" id="2.60.40.1120">
    <property type="entry name" value="Carboxypeptidase-like, regulatory domain"/>
    <property type="match status" value="1"/>
</dbReference>
<dbReference type="InterPro" id="IPR036737">
    <property type="entry name" value="OmpA-like_sf"/>
</dbReference>
<keyword evidence="7" id="KW-1185">Reference proteome</keyword>
<dbReference type="RefSeq" id="WP_113647191.1">
    <property type="nucleotide sequence ID" value="NZ_QMHN01000002.1"/>
</dbReference>
<keyword evidence="6" id="KW-0969">Cilium</keyword>
<organism evidence="6 7">
    <name type="scientific">Pedobacter chitinilyticus</name>
    <dbReference type="NCBI Taxonomy" id="2233776"/>
    <lineage>
        <taxon>Bacteria</taxon>
        <taxon>Pseudomonadati</taxon>
        <taxon>Bacteroidota</taxon>
        <taxon>Sphingobacteriia</taxon>
        <taxon>Sphingobacteriales</taxon>
        <taxon>Sphingobacteriaceae</taxon>
        <taxon>Pedobacter</taxon>
    </lineage>
</organism>
<sequence length="652" mass="73607">MKKNILMVAITLLSLQLKVKAQYVIKEADKQFELYNYRRAIDLYEQAWKKKQTKHTAARLAFCYKMQQDYQQTESWAALAVQQPNSSSEEVLNYAKALQENGKYSEAKKQYLKYKKLDQKTNGELVNRWVQSCDSALQWMKNANPVQILNEKAVNSPQSEWGAIKNGKDLIFASNRPSIVSTVQETPFLKFDGTKLPDRKIDGFTGTQYFRLFVKNDKDSLQNFPLSMALNYHIGPASFTADGKHMFFTTAVMPEEDDYQKVRKVKGKVATATTGIYHALKDENGNWSEPEAFKYNSDKYSNGDPFISNDGKYLYFCSNMPGGKGGVDLYVSTKGKTGEWGPPVNLKEINTEGNERSPFFDLANNFYFSSDGYVGMGGLDVYVSMIKKGLITQPINVGYPLNSPQDDFTLVFDTDSSGYFTSNRYNGIGDDDVYRFTKQKTAAYKLSGVVSEKGTGSPIADALVTLTREGGIQIQFQTDQAGRFKFNLDRGANYQLSAGKTGFRNDLAKLNTNGLPIVAVELNKDLYLEQIVINNPIRIDNIYYDFDSANIRPDAAIELDKLVKIMKDNPTIWIELGSHTDSRGDDKYNLKLSQKRADAVVQYLIDKGIEKNRLTAVGYGEAILLNECSNGINCTKEQHQLNRRTEFKIVKQ</sequence>
<dbReference type="SUPFAM" id="SSF48452">
    <property type="entry name" value="TPR-like"/>
    <property type="match status" value="1"/>
</dbReference>
<accession>A0A3S4RS02</accession>
<feature type="domain" description="OmpA-like" evidence="5">
    <location>
        <begin position="527"/>
        <end position="652"/>
    </location>
</feature>
<dbReference type="SUPFAM" id="SSF82171">
    <property type="entry name" value="DPP6 N-terminal domain-like"/>
    <property type="match status" value="1"/>
</dbReference>
<evidence type="ECO:0000256" key="3">
    <source>
        <dbReference type="ARBA" id="ARBA00023237"/>
    </source>
</evidence>
<dbReference type="SUPFAM" id="SSF49464">
    <property type="entry name" value="Carboxypeptidase regulatory domain-like"/>
    <property type="match status" value="1"/>
</dbReference>
<name>A0A3S4RS02_9SPHI</name>
<dbReference type="Pfam" id="PF07676">
    <property type="entry name" value="PD40"/>
    <property type="match status" value="1"/>
</dbReference>
<protein>
    <submittedName>
        <fullName evidence="6">Flagellar motor protein MotB</fullName>
    </submittedName>
</protein>
<dbReference type="InterPro" id="IPR050330">
    <property type="entry name" value="Bact_OuterMem_StrucFunc"/>
</dbReference>
<keyword evidence="2 4" id="KW-0472">Membrane</keyword>
<reference evidence="6 7" key="1">
    <citation type="submission" date="2018-06" db="EMBL/GenBank/DDBJ databases">
        <title>Pedobacter endophyticus sp. nov., an endophytic bacterium isolated from a leaf of Triticum aestivum.</title>
        <authorList>
            <person name="Zhang L."/>
        </authorList>
    </citation>
    <scope>NUCLEOTIDE SEQUENCE [LARGE SCALE GENOMIC DNA]</scope>
    <source>
        <strain evidence="6 7">CM134L-2</strain>
    </source>
</reference>
<dbReference type="CDD" id="cd07185">
    <property type="entry name" value="OmpA_C-like"/>
    <property type="match status" value="1"/>
</dbReference>
<evidence type="ECO:0000259" key="5">
    <source>
        <dbReference type="PROSITE" id="PS51123"/>
    </source>
</evidence>
<gene>
    <name evidence="6" type="ORF">DPV69_09950</name>
</gene>
<dbReference type="Gene3D" id="1.25.40.10">
    <property type="entry name" value="Tetratricopeptide repeat domain"/>
    <property type="match status" value="1"/>
</dbReference>
<dbReference type="InterPro" id="IPR008969">
    <property type="entry name" value="CarboxyPept-like_regulatory"/>
</dbReference>
<evidence type="ECO:0000313" key="6">
    <source>
        <dbReference type="EMBL" id="RWU08679.1"/>
    </source>
</evidence>
<evidence type="ECO:0000256" key="4">
    <source>
        <dbReference type="PROSITE-ProRule" id="PRU00473"/>
    </source>
</evidence>
<dbReference type="AlphaFoldDB" id="A0A3S4RS02"/>
<dbReference type="InterPro" id="IPR006665">
    <property type="entry name" value="OmpA-like"/>
</dbReference>
<dbReference type="Proteomes" id="UP000284120">
    <property type="component" value="Unassembled WGS sequence"/>
</dbReference>
<dbReference type="PANTHER" id="PTHR30329">
    <property type="entry name" value="STATOR ELEMENT OF FLAGELLAR MOTOR COMPLEX"/>
    <property type="match status" value="1"/>
</dbReference>
<dbReference type="InterPro" id="IPR011659">
    <property type="entry name" value="WD40"/>
</dbReference>
<dbReference type="InterPro" id="IPR006664">
    <property type="entry name" value="OMP_bac"/>
</dbReference>
<dbReference type="Gene3D" id="3.30.1330.60">
    <property type="entry name" value="OmpA-like domain"/>
    <property type="match status" value="1"/>
</dbReference>
<comment type="caution">
    <text evidence="6">The sequence shown here is derived from an EMBL/GenBank/DDBJ whole genome shotgun (WGS) entry which is preliminary data.</text>
</comment>
<keyword evidence="3" id="KW-0998">Cell outer membrane</keyword>
<dbReference type="OrthoDB" id="9809364at2"/>
<dbReference type="EMBL" id="SAYW01000002">
    <property type="protein sequence ID" value="RWU08679.1"/>
    <property type="molecule type" value="Genomic_DNA"/>
</dbReference>
<dbReference type="PRINTS" id="PR01021">
    <property type="entry name" value="OMPADOMAIN"/>
</dbReference>
<keyword evidence="6" id="KW-0966">Cell projection</keyword>
<dbReference type="Pfam" id="PF00691">
    <property type="entry name" value="OmpA"/>
    <property type="match status" value="1"/>
</dbReference>
<proteinExistence type="predicted"/>
<dbReference type="GO" id="GO:0009279">
    <property type="term" value="C:cell outer membrane"/>
    <property type="evidence" value="ECO:0007669"/>
    <property type="project" value="UniProtKB-SubCell"/>
</dbReference>
<evidence type="ECO:0000256" key="2">
    <source>
        <dbReference type="ARBA" id="ARBA00023136"/>
    </source>
</evidence>